<reference evidence="1" key="1">
    <citation type="submission" date="2022-01" db="EMBL/GenBank/DDBJ databases">
        <title>Genome Sequence Resource for Two Populations of Ditylenchus destructor, the Migratory Endoparasitic Phytonematode.</title>
        <authorList>
            <person name="Zhang H."/>
            <person name="Lin R."/>
            <person name="Xie B."/>
        </authorList>
    </citation>
    <scope>NUCLEOTIDE SEQUENCE</scope>
    <source>
        <strain evidence="1">BazhouSP</strain>
    </source>
</reference>
<sequence>MKRGSGKQPRAHSTVLEYQKTDLKFGISGVDPVLDGQRGCNVSAERVETLDSLPFETGFSKKAFGTLLCGTLAVVDSLPAPLHNQSSVSAVPEKTAQLNISPAYYICLATAALCFNFFPGKCYLSPSIMALRNIRKRSPKLE</sequence>
<dbReference type="EMBL" id="JAKKPZ010000013">
    <property type="protein sequence ID" value="KAI1714569.1"/>
    <property type="molecule type" value="Genomic_DNA"/>
</dbReference>
<evidence type="ECO:0000313" key="2">
    <source>
        <dbReference type="Proteomes" id="UP001201812"/>
    </source>
</evidence>
<keyword evidence="2" id="KW-1185">Reference proteome</keyword>
<proteinExistence type="predicted"/>
<dbReference type="AlphaFoldDB" id="A0AAD4N5V1"/>
<name>A0AAD4N5V1_9BILA</name>
<accession>A0AAD4N5V1</accession>
<evidence type="ECO:0000313" key="1">
    <source>
        <dbReference type="EMBL" id="KAI1714569.1"/>
    </source>
</evidence>
<gene>
    <name evidence="1" type="ORF">DdX_08670</name>
</gene>
<organism evidence="1 2">
    <name type="scientific">Ditylenchus destructor</name>
    <dbReference type="NCBI Taxonomy" id="166010"/>
    <lineage>
        <taxon>Eukaryota</taxon>
        <taxon>Metazoa</taxon>
        <taxon>Ecdysozoa</taxon>
        <taxon>Nematoda</taxon>
        <taxon>Chromadorea</taxon>
        <taxon>Rhabditida</taxon>
        <taxon>Tylenchina</taxon>
        <taxon>Tylenchomorpha</taxon>
        <taxon>Sphaerularioidea</taxon>
        <taxon>Anguinidae</taxon>
        <taxon>Anguininae</taxon>
        <taxon>Ditylenchus</taxon>
    </lineage>
</organism>
<comment type="caution">
    <text evidence="1">The sequence shown here is derived from an EMBL/GenBank/DDBJ whole genome shotgun (WGS) entry which is preliminary data.</text>
</comment>
<dbReference type="Proteomes" id="UP001201812">
    <property type="component" value="Unassembled WGS sequence"/>
</dbReference>
<protein>
    <submittedName>
        <fullName evidence="1">Uncharacterized protein</fullName>
    </submittedName>
</protein>